<dbReference type="RefSeq" id="WP_052887214.1">
    <property type="nucleotide sequence ID" value="NZ_CP007493.1"/>
</dbReference>
<organism evidence="7 8">
    <name type="scientific">Thermofilum adornatum 1505</name>
    <dbReference type="NCBI Taxonomy" id="697581"/>
    <lineage>
        <taxon>Archaea</taxon>
        <taxon>Thermoproteota</taxon>
        <taxon>Thermoprotei</taxon>
        <taxon>Thermofilales</taxon>
        <taxon>Thermofilaceae</taxon>
        <taxon>Thermofilum</taxon>
    </lineage>
</organism>
<dbReference type="CDD" id="cd09881">
    <property type="entry name" value="PIN_VapC4-5_FitB-like"/>
    <property type="match status" value="1"/>
</dbReference>
<dbReference type="EMBL" id="CP007493">
    <property type="protein sequence ID" value="AJB42862.1"/>
    <property type="molecule type" value="Genomic_DNA"/>
</dbReference>
<evidence type="ECO:0000256" key="2">
    <source>
        <dbReference type="ARBA" id="ARBA00022722"/>
    </source>
</evidence>
<evidence type="ECO:0000256" key="5">
    <source>
        <dbReference type="ARBA" id="ARBA00022842"/>
    </source>
</evidence>
<keyword evidence="5" id="KW-0460">Magnesium</keyword>
<keyword evidence="3" id="KW-0479">Metal-binding</keyword>
<dbReference type="GO" id="GO:0046872">
    <property type="term" value="F:metal ion binding"/>
    <property type="evidence" value="ECO:0007669"/>
    <property type="project" value="UniProtKB-KW"/>
</dbReference>
<dbReference type="InterPro" id="IPR029060">
    <property type="entry name" value="PIN-like_dom_sf"/>
</dbReference>
<accession>A0A3G1A784</accession>
<dbReference type="GO" id="GO:0016787">
    <property type="term" value="F:hydrolase activity"/>
    <property type="evidence" value="ECO:0007669"/>
    <property type="project" value="UniProtKB-KW"/>
</dbReference>
<dbReference type="InterPro" id="IPR002716">
    <property type="entry name" value="PIN_dom"/>
</dbReference>
<dbReference type="AlphaFoldDB" id="A0A3G1A784"/>
<dbReference type="STRING" id="697581.TCARB_1826"/>
<dbReference type="PANTHER" id="PTHR42740">
    <property type="entry name" value="RIBONUCLEASE VAPC3"/>
    <property type="match status" value="1"/>
</dbReference>
<evidence type="ECO:0000313" key="8">
    <source>
        <dbReference type="Proteomes" id="UP000266720"/>
    </source>
</evidence>
<gene>
    <name evidence="7" type="ORF">TCARB_1826</name>
</gene>
<name>A0A3G1A784_9CREN</name>
<dbReference type="Proteomes" id="UP000266720">
    <property type="component" value="Chromosome"/>
</dbReference>
<protein>
    <recommendedName>
        <fullName evidence="6">PIN domain-containing protein</fullName>
    </recommendedName>
</protein>
<evidence type="ECO:0000256" key="1">
    <source>
        <dbReference type="ARBA" id="ARBA00022649"/>
    </source>
</evidence>
<dbReference type="GeneID" id="25407237"/>
<dbReference type="InterPro" id="IPR051749">
    <property type="entry name" value="PINc/VapC_TA_RNase"/>
</dbReference>
<feature type="domain" description="PIN" evidence="6">
    <location>
        <begin position="5"/>
        <end position="116"/>
    </location>
</feature>
<keyword evidence="4" id="KW-0378">Hydrolase</keyword>
<dbReference type="PANTHER" id="PTHR42740:SF1">
    <property type="entry name" value="RIBONUCLEASE VAPC3"/>
    <property type="match status" value="1"/>
</dbReference>
<dbReference type="KEGG" id="tcb:TCARB_1826"/>
<proteinExistence type="predicted"/>
<reference evidence="8" key="1">
    <citation type="book" date="2010" name="EXTREMOPHILES" publisher="0:0-0">
        <title>Complete genome sequences of ten hyperthermophilic archaea reveal their metabolic capabilities and possible ecological roles.</title>
        <editorList>
            <person name="?"/>
        </editorList>
        <authorList>
            <person name="Ravin N.V."/>
            <person name="Mardanov A.V."/>
            <person name="Bonch-Osmolovskaya E.A."/>
            <person name="Skryabin K.G."/>
        </authorList>
    </citation>
    <scope>NUCLEOTIDE SEQUENCE [LARGE SCALE GENOMIC DNA]</scope>
    <source>
        <strain evidence="8">1505</strain>
    </source>
</reference>
<dbReference type="SUPFAM" id="SSF88723">
    <property type="entry name" value="PIN domain-like"/>
    <property type="match status" value="1"/>
</dbReference>
<evidence type="ECO:0000256" key="3">
    <source>
        <dbReference type="ARBA" id="ARBA00022723"/>
    </source>
</evidence>
<dbReference type="GO" id="GO:0004540">
    <property type="term" value="F:RNA nuclease activity"/>
    <property type="evidence" value="ECO:0007669"/>
    <property type="project" value="TreeGrafter"/>
</dbReference>
<evidence type="ECO:0000313" key="7">
    <source>
        <dbReference type="EMBL" id="AJB42862.1"/>
    </source>
</evidence>
<dbReference type="Gene3D" id="3.40.50.1010">
    <property type="entry name" value="5'-nuclease"/>
    <property type="match status" value="1"/>
</dbReference>
<sequence length="131" mass="14945">MAEKIVVDTSILIDVLENGDEELFMKLSSRIALVPFVALYEYLYRYAYLGKSVEREKNVIEKLFSVVFLDQNILMKALELDVALSKEGYKIPQADVVIAATAISLGLPLLTRDLRHYPRFQKHGLKLLTEL</sequence>
<evidence type="ECO:0000259" key="6">
    <source>
        <dbReference type="Pfam" id="PF01850"/>
    </source>
</evidence>
<keyword evidence="1" id="KW-1277">Toxin-antitoxin system</keyword>
<keyword evidence="2" id="KW-0540">Nuclease</keyword>
<dbReference type="Pfam" id="PF01850">
    <property type="entry name" value="PIN"/>
    <property type="match status" value="1"/>
</dbReference>
<evidence type="ECO:0000256" key="4">
    <source>
        <dbReference type="ARBA" id="ARBA00022801"/>
    </source>
</evidence>